<evidence type="ECO:0000256" key="6">
    <source>
        <dbReference type="ARBA" id="ARBA00023295"/>
    </source>
</evidence>
<dbReference type="EC" id="3.2.1.51" evidence="3"/>
<dbReference type="Proteomes" id="UP000198577">
    <property type="component" value="Unassembled WGS sequence"/>
</dbReference>
<keyword evidence="9" id="KW-1185">Reference proteome</keyword>
<dbReference type="EMBL" id="FOXR01000004">
    <property type="protein sequence ID" value="SFP79887.1"/>
    <property type="molecule type" value="Genomic_DNA"/>
</dbReference>
<dbReference type="GO" id="GO:0016139">
    <property type="term" value="P:glycoside catabolic process"/>
    <property type="evidence" value="ECO:0007669"/>
    <property type="project" value="TreeGrafter"/>
</dbReference>
<dbReference type="InterPro" id="IPR016286">
    <property type="entry name" value="FUC_metazoa-typ"/>
</dbReference>
<dbReference type="SMART" id="SM00812">
    <property type="entry name" value="Alpha_L_fucos"/>
    <property type="match status" value="1"/>
</dbReference>
<keyword evidence="6" id="KW-0326">Glycosidase</keyword>
<evidence type="ECO:0000256" key="2">
    <source>
        <dbReference type="ARBA" id="ARBA00007951"/>
    </source>
</evidence>
<comment type="similarity">
    <text evidence="2">Belongs to the glycosyl hydrolase 29 family.</text>
</comment>
<dbReference type="FunFam" id="3.20.20.80:FF:000052">
    <property type="entry name" value="Putative alpha-L-fucosidase 1"/>
    <property type="match status" value="1"/>
</dbReference>
<evidence type="ECO:0000259" key="7">
    <source>
        <dbReference type="Pfam" id="PF01120"/>
    </source>
</evidence>
<proteinExistence type="inferred from homology"/>
<dbReference type="InterPro" id="IPR017853">
    <property type="entry name" value="GH"/>
</dbReference>
<dbReference type="PRINTS" id="PR00741">
    <property type="entry name" value="GLHYDRLASE29"/>
</dbReference>
<evidence type="ECO:0000256" key="3">
    <source>
        <dbReference type="ARBA" id="ARBA00012662"/>
    </source>
</evidence>
<evidence type="ECO:0000313" key="9">
    <source>
        <dbReference type="Proteomes" id="UP000198577"/>
    </source>
</evidence>
<comment type="function">
    <text evidence="1">Alpha-L-fucosidase is responsible for hydrolyzing the alpha-1,6-linked fucose joined to the reducing-end N-acetylglucosamine of the carbohydrate moieties of glycoproteins.</text>
</comment>
<dbReference type="InterPro" id="IPR008979">
    <property type="entry name" value="Galactose-bd-like_sf"/>
</dbReference>
<organism evidence="8 9">
    <name type="scientific">Caldicoprobacter faecalis</name>
    <dbReference type="NCBI Taxonomy" id="937334"/>
    <lineage>
        <taxon>Bacteria</taxon>
        <taxon>Bacillati</taxon>
        <taxon>Bacillota</taxon>
        <taxon>Clostridia</taxon>
        <taxon>Caldicoprobacterales</taxon>
        <taxon>Caldicoprobacteraceae</taxon>
        <taxon>Caldicoprobacter</taxon>
    </lineage>
</organism>
<evidence type="ECO:0000313" key="8">
    <source>
        <dbReference type="EMBL" id="SFP79887.1"/>
    </source>
</evidence>
<dbReference type="GO" id="GO:0006004">
    <property type="term" value="P:fucose metabolic process"/>
    <property type="evidence" value="ECO:0007669"/>
    <property type="project" value="InterPro"/>
</dbReference>
<evidence type="ECO:0000256" key="4">
    <source>
        <dbReference type="ARBA" id="ARBA00022729"/>
    </source>
</evidence>
<keyword evidence="4" id="KW-0732">Signal</keyword>
<dbReference type="GO" id="GO:0004560">
    <property type="term" value="F:alpha-L-fucosidase activity"/>
    <property type="evidence" value="ECO:0007669"/>
    <property type="project" value="InterPro"/>
</dbReference>
<name>A0A1I5TB33_9FIRM</name>
<dbReference type="SUPFAM" id="SSF51445">
    <property type="entry name" value="(Trans)glycosidases"/>
    <property type="match status" value="1"/>
</dbReference>
<evidence type="ECO:0000256" key="1">
    <source>
        <dbReference type="ARBA" id="ARBA00004071"/>
    </source>
</evidence>
<accession>A0A1I5TB33</accession>
<dbReference type="AlphaFoldDB" id="A0A1I5TB33"/>
<evidence type="ECO:0000256" key="5">
    <source>
        <dbReference type="ARBA" id="ARBA00022801"/>
    </source>
</evidence>
<dbReference type="PANTHER" id="PTHR10030:SF37">
    <property type="entry name" value="ALPHA-L-FUCOSIDASE-RELATED"/>
    <property type="match status" value="1"/>
</dbReference>
<protein>
    <recommendedName>
        <fullName evidence="3">alpha-L-fucosidase</fullName>
        <ecNumber evidence="3">3.2.1.51</ecNumber>
    </recommendedName>
</protein>
<dbReference type="STRING" id="937334.SAMN05444406_10427"/>
<reference evidence="8 9" key="1">
    <citation type="submission" date="2016-10" db="EMBL/GenBank/DDBJ databases">
        <authorList>
            <person name="de Groot N.N."/>
        </authorList>
    </citation>
    <scope>NUCLEOTIDE SEQUENCE [LARGE SCALE GENOMIC DNA]</scope>
    <source>
        <strain evidence="8 9">DSM 20678</strain>
    </source>
</reference>
<dbReference type="Pfam" id="PF01120">
    <property type="entry name" value="Alpha_L_fucos"/>
    <property type="match status" value="1"/>
</dbReference>
<dbReference type="SUPFAM" id="SSF49785">
    <property type="entry name" value="Galactose-binding domain-like"/>
    <property type="match status" value="1"/>
</dbReference>
<dbReference type="InterPro" id="IPR000933">
    <property type="entry name" value="Glyco_hydro_29"/>
</dbReference>
<sequence length="414" mass="47511">MKRMPKDNLPKPTKNQLAWQDMEMGMFIHFGLNTFNDREWGDGTDSPSTFNPTELDARQWICIAKQAGFKYVVLTAKHHDGFCLWPTETTDYSVKSSPWKNGKGDVVGECAQACREEGIGFGVYLSPWDRHEPTYNNKELYDDFYCRQLTELLTWYGPLVEIWFDGAGSEGREYDWERIMALVDKYQPDAMVFNMGRPTIRWVGNEDGVAPYPCWNTVRSARYSMFTNDSVKWLPGTPEWLPAECDVPIRKGQWFWHPNSEHNLRSLDELMDIYYRSVGHGATLLLNVAPDNRGLIPEADAKRVLEFGNEIRRRFQNPIAKTAGEGYEIHINIGHPTCINHAIIMEDIAHGERVLKYRLEAKQGNGWVTIVEGSAIGHKKIDRFADVCTDHVKLTVLEAAAHPIIREFSIYCVK</sequence>
<dbReference type="Gene3D" id="2.60.120.260">
    <property type="entry name" value="Galactose-binding domain-like"/>
    <property type="match status" value="1"/>
</dbReference>
<dbReference type="PANTHER" id="PTHR10030">
    <property type="entry name" value="ALPHA-L-FUCOSIDASE"/>
    <property type="match status" value="1"/>
</dbReference>
<dbReference type="GO" id="GO:0005764">
    <property type="term" value="C:lysosome"/>
    <property type="evidence" value="ECO:0007669"/>
    <property type="project" value="TreeGrafter"/>
</dbReference>
<dbReference type="Gene3D" id="3.20.20.80">
    <property type="entry name" value="Glycosidases"/>
    <property type="match status" value="1"/>
</dbReference>
<feature type="domain" description="Glycoside hydrolase family 29 N-terminal" evidence="7">
    <location>
        <begin position="47"/>
        <end position="309"/>
    </location>
</feature>
<keyword evidence="5" id="KW-0378">Hydrolase</keyword>
<dbReference type="InterPro" id="IPR057739">
    <property type="entry name" value="Glyco_hydro_29_N"/>
</dbReference>
<gene>
    <name evidence="8" type="ORF">SAMN05444406_10427</name>
</gene>